<reference evidence="1" key="1">
    <citation type="submission" date="2017-07" db="EMBL/GenBank/DDBJ databases">
        <title>Taro Niue Genome Assembly and Annotation.</title>
        <authorList>
            <person name="Atibalentja N."/>
            <person name="Keating K."/>
            <person name="Fields C.J."/>
        </authorList>
    </citation>
    <scope>NUCLEOTIDE SEQUENCE</scope>
    <source>
        <strain evidence="1">Niue_2</strain>
        <tissue evidence="1">Leaf</tissue>
    </source>
</reference>
<name>A0A843X2W6_COLES</name>
<organism evidence="1 2">
    <name type="scientific">Colocasia esculenta</name>
    <name type="common">Wild taro</name>
    <name type="synonym">Arum esculentum</name>
    <dbReference type="NCBI Taxonomy" id="4460"/>
    <lineage>
        <taxon>Eukaryota</taxon>
        <taxon>Viridiplantae</taxon>
        <taxon>Streptophyta</taxon>
        <taxon>Embryophyta</taxon>
        <taxon>Tracheophyta</taxon>
        <taxon>Spermatophyta</taxon>
        <taxon>Magnoliopsida</taxon>
        <taxon>Liliopsida</taxon>
        <taxon>Araceae</taxon>
        <taxon>Aroideae</taxon>
        <taxon>Colocasieae</taxon>
        <taxon>Colocasia</taxon>
    </lineage>
</organism>
<evidence type="ECO:0000313" key="1">
    <source>
        <dbReference type="EMBL" id="MQM11615.1"/>
    </source>
</evidence>
<dbReference type="AlphaFoldDB" id="A0A843X2W6"/>
<proteinExistence type="predicted"/>
<evidence type="ECO:0000313" key="2">
    <source>
        <dbReference type="Proteomes" id="UP000652761"/>
    </source>
</evidence>
<accession>A0A843X2W6</accession>
<protein>
    <submittedName>
        <fullName evidence="1">Uncharacterized protein</fullName>
    </submittedName>
</protein>
<gene>
    <name evidence="1" type="ORF">Taro_044521</name>
</gene>
<sequence>MAISALLTRTEEPLAVRPLVSRSLPEAAPLRSGIVDRASGRRRCVVLRRSYTQLQSHRERKPDGERSGLRVSLPDVRASFVFWCWLPPRPWDGFRFREDNLD</sequence>
<dbReference type="EMBL" id="NMUH01005032">
    <property type="protein sequence ID" value="MQM11615.1"/>
    <property type="molecule type" value="Genomic_DNA"/>
</dbReference>
<dbReference type="Proteomes" id="UP000652761">
    <property type="component" value="Unassembled WGS sequence"/>
</dbReference>
<keyword evidence="2" id="KW-1185">Reference proteome</keyword>
<comment type="caution">
    <text evidence="1">The sequence shown here is derived from an EMBL/GenBank/DDBJ whole genome shotgun (WGS) entry which is preliminary data.</text>
</comment>